<dbReference type="GO" id="GO:0016829">
    <property type="term" value="F:lyase activity"/>
    <property type="evidence" value="ECO:0007669"/>
    <property type="project" value="UniProtKB-KW"/>
</dbReference>
<dbReference type="AlphaFoldDB" id="A0A928VN34"/>
<proteinExistence type="inferred from homology"/>
<dbReference type="Pfam" id="PF09367">
    <property type="entry name" value="CpeS"/>
    <property type="match status" value="1"/>
</dbReference>
<accession>A0A928VN34</accession>
<dbReference type="CDD" id="cd16339">
    <property type="entry name" value="CpcS"/>
    <property type="match status" value="1"/>
</dbReference>
<comment type="caution">
    <text evidence="4">The sequence shown here is derived from an EMBL/GenBank/DDBJ whole genome shotgun (WGS) entry which is preliminary data.</text>
</comment>
<keyword evidence="5" id="KW-1185">Reference proteome</keyword>
<protein>
    <recommendedName>
        <fullName evidence="3">Chromophore lyase CpcS/CpeS</fullName>
        <ecNumber evidence="3">4.-.-.-</ecNumber>
    </recommendedName>
</protein>
<evidence type="ECO:0000313" key="4">
    <source>
        <dbReference type="EMBL" id="MBE9031581.1"/>
    </source>
</evidence>
<dbReference type="InterPro" id="IPR018536">
    <property type="entry name" value="CpcS/CpeS"/>
</dbReference>
<dbReference type="EMBL" id="JADEXQ010000069">
    <property type="protein sequence ID" value="MBE9031581.1"/>
    <property type="molecule type" value="Genomic_DNA"/>
</dbReference>
<dbReference type="Proteomes" id="UP000625316">
    <property type="component" value="Unassembled WGS sequence"/>
</dbReference>
<organism evidence="4 5">
    <name type="scientific">Romeriopsis navalis LEGE 11480</name>
    <dbReference type="NCBI Taxonomy" id="2777977"/>
    <lineage>
        <taxon>Bacteria</taxon>
        <taxon>Bacillati</taxon>
        <taxon>Cyanobacteriota</taxon>
        <taxon>Cyanophyceae</taxon>
        <taxon>Leptolyngbyales</taxon>
        <taxon>Leptolyngbyaceae</taxon>
        <taxon>Romeriopsis</taxon>
        <taxon>Romeriopsis navalis</taxon>
    </lineage>
</organism>
<dbReference type="RefSeq" id="WP_264326409.1">
    <property type="nucleotide sequence ID" value="NZ_JADEXQ010000069.1"/>
</dbReference>
<comment type="similarity">
    <text evidence="1 3">Belongs to the CpcS/CpeS biliprotein lyase family.</text>
</comment>
<evidence type="ECO:0000256" key="2">
    <source>
        <dbReference type="ARBA" id="ARBA00023239"/>
    </source>
</evidence>
<sequence>MNIAEFFQQSAGRWSSIKSNHHVDTTQQQSGRSTIEMELLDANNPAVAELCSKQGLNVSGVAAAAQVKWDGTMEGITKKDSGSSLLVAIGTPEQGQLLRTIGNFGTAAPSGTYRFGDGGEFMLTVEDKDFVTSERIWFESENVRMRHTKVQYPNGKSIVSFCSEVRLMTSKS</sequence>
<evidence type="ECO:0000256" key="3">
    <source>
        <dbReference type="HAMAP-Rule" id="MF_01459"/>
    </source>
</evidence>
<dbReference type="HAMAP" id="MF_01459">
    <property type="entry name" value="Chrphore_lyase_CpxS"/>
    <property type="match status" value="1"/>
</dbReference>
<gene>
    <name evidence="3" type="primary">cpcS</name>
    <name evidence="4" type="ORF">IQ266_17755</name>
</gene>
<reference evidence="4" key="1">
    <citation type="submission" date="2020-10" db="EMBL/GenBank/DDBJ databases">
        <authorList>
            <person name="Castelo-Branco R."/>
            <person name="Eusebio N."/>
            <person name="Adriana R."/>
            <person name="Vieira A."/>
            <person name="Brugerolle De Fraissinette N."/>
            <person name="Rezende De Castro R."/>
            <person name="Schneider M.P."/>
            <person name="Vasconcelos V."/>
            <person name="Leao P.N."/>
        </authorList>
    </citation>
    <scope>NUCLEOTIDE SEQUENCE</scope>
    <source>
        <strain evidence="4">LEGE 11480</strain>
    </source>
</reference>
<dbReference type="Gene3D" id="2.40.128.20">
    <property type="match status" value="1"/>
</dbReference>
<name>A0A928VN34_9CYAN</name>
<keyword evidence="2 3" id="KW-0456">Lyase</keyword>
<dbReference type="GO" id="GO:0017006">
    <property type="term" value="P:protein-tetrapyrrole linkage"/>
    <property type="evidence" value="ECO:0007669"/>
    <property type="project" value="UniProtKB-UniRule"/>
</dbReference>
<evidence type="ECO:0000313" key="5">
    <source>
        <dbReference type="Proteomes" id="UP000625316"/>
    </source>
</evidence>
<comment type="function">
    <text evidence="3">Covalently attaches a chromophore to Cys residue(s) of phycobiliproteins.</text>
</comment>
<dbReference type="InterPro" id="IPR012674">
    <property type="entry name" value="Calycin"/>
</dbReference>
<evidence type="ECO:0000256" key="1">
    <source>
        <dbReference type="ARBA" id="ARBA00010681"/>
    </source>
</evidence>
<dbReference type="EC" id="4.-.-.-" evidence="3"/>